<dbReference type="GO" id="GO:0000973">
    <property type="term" value="P:post-transcriptional tethering of RNA polymerase II gene DNA at nuclear periphery"/>
    <property type="evidence" value="ECO:0007669"/>
    <property type="project" value="TreeGrafter"/>
</dbReference>
<dbReference type="AlphaFoldDB" id="A0A0G4FAJ9"/>
<dbReference type="PANTHER" id="PTHR12732">
    <property type="entry name" value="UNCHARACTERIZED PROTEASOME COMPONENT REGION PCI-CONTAINING"/>
    <property type="match status" value="1"/>
</dbReference>
<keyword evidence="2" id="KW-1185">Reference proteome</keyword>
<organism evidence="1 2">
    <name type="scientific">Vitrella brassicaformis (strain CCMP3155)</name>
    <dbReference type="NCBI Taxonomy" id="1169540"/>
    <lineage>
        <taxon>Eukaryota</taxon>
        <taxon>Sar</taxon>
        <taxon>Alveolata</taxon>
        <taxon>Colpodellida</taxon>
        <taxon>Vitrellaceae</taxon>
        <taxon>Vitrella</taxon>
    </lineage>
</organism>
<dbReference type="FunCoup" id="A0A0G4FAJ9">
    <property type="interactions" value="382"/>
</dbReference>
<gene>
    <name evidence="1" type="ORF">Vbra_8970</name>
</gene>
<dbReference type="GO" id="GO:0006368">
    <property type="term" value="P:transcription elongation by RNA polymerase II"/>
    <property type="evidence" value="ECO:0007669"/>
    <property type="project" value="TreeGrafter"/>
</dbReference>
<accession>A0A0G4FAJ9</accession>
<protein>
    <recommendedName>
        <fullName evidence="3">PCI domain-containing protein</fullName>
    </recommendedName>
</protein>
<dbReference type="InParanoid" id="A0A0G4FAJ9"/>
<dbReference type="Proteomes" id="UP000041254">
    <property type="component" value="Unassembled WGS sequence"/>
</dbReference>
<name>A0A0G4FAJ9_VITBC</name>
<evidence type="ECO:0008006" key="3">
    <source>
        <dbReference type="Google" id="ProtNLM"/>
    </source>
</evidence>
<sequence>MNVSPEYSETTMWLQACQQALINRDGKALSQCFDVAKCRFAPDDALLPHLSVPEGGESFAQCVRLLFVAMRDMQQSRLEQAVDNMLQSVMKCFEFYETTPYDRMVLPVLVRLTVSALRVAKQADLQYTSALYEYVSVYINRLREKLGRLPFPSKRAGHQLLLAQIMKSTLMTSTSASQIVRAEDQAGRLSSREGVPKGIAVQCAYFLAKSFAWQGMHTDALNHLLYAWRTCHKDHRKNLQSILMLLVPLQARQGLLPARGLLDRYGLPLLEQLVCAVRKGNIRSFDALCDELDASCLGSGTYLLINNLRRLMHKTLCQRVYMYHLGEVAKAPPNTLSAKILPIGLFTAAFKWQVEAQGEEWGDAETCSTLQSLMSDSLMRGYISYERDKVVIPSQPFP</sequence>
<evidence type="ECO:0000313" key="1">
    <source>
        <dbReference type="EMBL" id="CEM10001.1"/>
    </source>
</evidence>
<dbReference type="STRING" id="1169540.A0A0G4FAJ9"/>
<dbReference type="GO" id="GO:0003690">
    <property type="term" value="F:double-stranded DNA binding"/>
    <property type="evidence" value="ECO:0007669"/>
    <property type="project" value="InterPro"/>
</dbReference>
<dbReference type="PANTHER" id="PTHR12732:SF0">
    <property type="entry name" value="PCI DOMAIN-CONTAINING PROTEIN 2"/>
    <property type="match status" value="1"/>
</dbReference>
<dbReference type="InterPro" id="IPR045114">
    <property type="entry name" value="Csn12-like"/>
</dbReference>
<dbReference type="VEuPathDB" id="CryptoDB:Vbra_8970"/>
<reference evidence="1 2" key="1">
    <citation type="submission" date="2014-11" db="EMBL/GenBank/DDBJ databases">
        <authorList>
            <person name="Zhu J."/>
            <person name="Qi W."/>
            <person name="Song R."/>
        </authorList>
    </citation>
    <scope>NUCLEOTIDE SEQUENCE [LARGE SCALE GENOMIC DNA]</scope>
</reference>
<dbReference type="GO" id="GO:0003723">
    <property type="term" value="F:RNA binding"/>
    <property type="evidence" value="ECO:0007669"/>
    <property type="project" value="InterPro"/>
</dbReference>
<dbReference type="EMBL" id="CDMY01000399">
    <property type="protein sequence ID" value="CEM10001.1"/>
    <property type="molecule type" value="Genomic_DNA"/>
</dbReference>
<dbReference type="Gene3D" id="1.10.10.10">
    <property type="entry name" value="Winged helix-like DNA-binding domain superfamily/Winged helix DNA-binding domain"/>
    <property type="match status" value="1"/>
</dbReference>
<dbReference type="OrthoDB" id="10252687at2759"/>
<dbReference type="GO" id="GO:0070390">
    <property type="term" value="C:transcription export complex 2"/>
    <property type="evidence" value="ECO:0007669"/>
    <property type="project" value="TreeGrafter"/>
</dbReference>
<dbReference type="InterPro" id="IPR036388">
    <property type="entry name" value="WH-like_DNA-bd_sf"/>
</dbReference>
<evidence type="ECO:0000313" key="2">
    <source>
        <dbReference type="Proteomes" id="UP000041254"/>
    </source>
</evidence>
<dbReference type="PhylomeDB" id="A0A0G4FAJ9"/>
<proteinExistence type="predicted"/>
<dbReference type="GO" id="GO:0016973">
    <property type="term" value="P:poly(A)+ mRNA export from nucleus"/>
    <property type="evidence" value="ECO:0007669"/>
    <property type="project" value="TreeGrafter"/>
</dbReference>